<protein>
    <recommendedName>
        <fullName evidence="3">Ig-like domain-containing protein</fullName>
    </recommendedName>
</protein>
<comment type="caution">
    <text evidence="1">The sequence shown here is derived from an EMBL/GenBank/DDBJ whole genome shotgun (WGS) entry which is preliminary data.</text>
</comment>
<dbReference type="RefSeq" id="WP_162276864.1">
    <property type="nucleotide sequence ID" value="NZ_MBTF01000012.1"/>
</dbReference>
<dbReference type="EMBL" id="MBTF01000012">
    <property type="protein sequence ID" value="OOQ59484.1"/>
    <property type="molecule type" value="Genomic_DNA"/>
</dbReference>
<dbReference type="Gene3D" id="2.60.40.10">
    <property type="entry name" value="Immunoglobulins"/>
    <property type="match status" value="2"/>
</dbReference>
<reference evidence="1 2" key="1">
    <citation type="submission" date="2016-07" db="EMBL/GenBank/DDBJ databases">
        <title>Genomic analysis of zinc-resistant bacterium Mucilaginibacter pedocola TBZ30.</title>
        <authorList>
            <person name="Huang J."/>
            <person name="Tang J."/>
        </authorList>
    </citation>
    <scope>NUCLEOTIDE SEQUENCE [LARGE SCALE GENOMIC DNA]</scope>
    <source>
        <strain evidence="1 2">TBZ30</strain>
    </source>
</reference>
<accession>A0A1S9PEW4</accession>
<sequence>MASAKTADPYAELSISDRFPCKGQPVTFTIITHNITPETYKWKLNDVVQEATGRTFTLRNNSTHYINQDDYIVCIVTDAIIKREIAAVLTGVKAYGNQVASAQISSAVPNLTFCKGQAPQFSYNIIKEDDPNLRWEFTWQVNGADVATGTGPGAVIDFPANYELHDGDKVQAKVNFSGKCIVENLNYSNELTVHVIDPASASVSISPANVNGCTGETLTFKATLRNIGGVTYRWMVNGQTVGSNSDTFESAGLIDGDKVQCTVTNSQCEAIEAQSEEVTVKLITGITNSVNISSSAKDNIIEKGQPITFTAQAAIVAGVTYQWQVNGIDVGANNPVYTTSDLNLLDRITCLVTTPGSCPEGVPIKSNEIIVYKFGAIAPPNTFTPNGDGVNDTWSIPALAGYPKCRVEIFNRYGTLVYNSVGYAKAWEGKFNGAPLPVGSYYYIIYPDVKQQKISGSVTILR</sequence>
<proteinExistence type="predicted"/>
<evidence type="ECO:0008006" key="3">
    <source>
        <dbReference type="Google" id="ProtNLM"/>
    </source>
</evidence>
<dbReference type="AlphaFoldDB" id="A0A1S9PEW4"/>
<dbReference type="InterPro" id="IPR013783">
    <property type="entry name" value="Ig-like_fold"/>
</dbReference>
<dbReference type="InterPro" id="IPR026341">
    <property type="entry name" value="T9SS_type_B"/>
</dbReference>
<evidence type="ECO:0000313" key="1">
    <source>
        <dbReference type="EMBL" id="OOQ59484.1"/>
    </source>
</evidence>
<keyword evidence="2" id="KW-1185">Reference proteome</keyword>
<dbReference type="Proteomes" id="UP000189739">
    <property type="component" value="Unassembled WGS sequence"/>
</dbReference>
<evidence type="ECO:0000313" key="2">
    <source>
        <dbReference type="Proteomes" id="UP000189739"/>
    </source>
</evidence>
<organism evidence="1 2">
    <name type="scientific">Mucilaginibacter pedocola</name>
    <dbReference type="NCBI Taxonomy" id="1792845"/>
    <lineage>
        <taxon>Bacteria</taxon>
        <taxon>Pseudomonadati</taxon>
        <taxon>Bacteroidota</taxon>
        <taxon>Sphingobacteriia</taxon>
        <taxon>Sphingobacteriales</taxon>
        <taxon>Sphingobacteriaceae</taxon>
        <taxon>Mucilaginibacter</taxon>
    </lineage>
</organism>
<gene>
    <name evidence="1" type="ORF">BC343_04700</name>
</gene>
<dbReference type="Pfam" id="PF13585">
    <property type="entry name" value="CHU_C"/>
    <property type="match status" value="1"/>
</dbReference>
<dbReference type="STRING" id="1792845.BC343_04700"/>
<dbReference type="NCBIfam" id="TIGR04131">
    <property type="entry name" value="Bac_Flav_CTERM"/>
    <property type="match status" value="1"/>
</dbReference>
<name>A0A1S9PEW4_9SPHI</name>